<evidence type="ECO:0000256" key="7">
    <source>
        <dbReference type="SAM" id="MobiDB-lite"/>
    </source>
</evidence>
<dbReference type="SUPFAM" id="SSF55874">
    <property type="entry name" value="ATPase domain of HSP90 chaperone/DNA topoisomerase II/histidine kinase"/>
    <property type="match status" value="1"/>
</dbReference>
<dbReference type="InterPro" id="IPR036097">
    <property type="entry name" value="HisK_dim/P_sf"/>
</dbReference>
<dbReference type="Pfam" id="PF02518">
    <property type="entry name" value="HATPase_c"/>
    <property type="match status" value="1"/>
</dbReference>
<dbReference type="SUPFAM" id="SSF55785">
    <property type="entry name" value="PYP-like sensor domain (PAS domain)"/>
    <property type="match status" value="1"/>
</dbReference>
<dbReference type="InterPro" id="IPR005467">
    <property type="entry name" value="His_kinase_dom"/>
</dbReference>
<dbReference type="InterPro" id="IPR035965">
    <property type="entry name" value="PAS-like_dom_sf"/>
</dbReference>
<keyword evidence="5 10" id="KW-0418">Kinase</keyword>
<evidence type="ECO:0000313" key="10">
    <source>
        <dbReference type="EMBL" id="BAU48379.1"/>
    </source>
</evidence>
<dbReference type="Proteomes" id="UP000218899">
    <property type="component" value="Chromosome"/>
</dbReference>
<protein>
    <recommendedName>
        <fullName evidence="2">histidine kinase</fullName>
        <ecNumber evidence="2">2.7.13.3</ecNumber>
    </recommendedName>
</protein>
<dbReference type="Gene3D" id="3.30.450.20">
    <property type="entry name" value="PAS domain"/>
    <property type="match status" value="1"/>
</dbReference>
<feature type="region of interest" description="Disordered" evidence="7">
    <location>
        <begin position="1"/>
        <end position="24"/>
    </location>
</feature>
<evidence type="ECO:0000313" key="11">
    <source>
        <dbReference type="Proteomes" id="UP000218899"/>
    </source>
</evidence>
<dbReference type="SMART" id="SM00387">
    <property type="entry name" value="HATPase_c"/>
    <property type="match status" value="1"/>
</dbReference>
<dbReference type="Pfam" id="PF08448">
    <property type="entry name" value="PAS_4"/>
    <property type="match status" value="1"/>
</dbReference>
<dbReference type="InterPro" id="IPR036890">
    <property type="entry name" value="HATPase_C_sf"/>
</dbReference>
<evidence type="ECO:0000259" key="9">
    <source>
        <dbReference type="PROSITE" id="PS50110"/>
    </source>
</evidence>
<evidence type="ECO:0000256" key="6">
    <source>
        <dbReference type="PROSITE-ProRule" id="PRU00169"/>
    </source>
</evidence>
<dbReference type="EC" id="2.7.13.3" evidence="2"/>
<dbReference type="Gene3D" id="1.10.287.130">
    <property type="match status" value="1"/>
</dbReference>
<dbReference type="SUPFAM" id="SSF52172">
    <property type="entry name" value="CheY-like"/>
    <property type="match status" value="1"/>
</dbReference>
<accession>A0A1B4V4E0</accession>
<proteinExistence type="predicted"/>
<gene>
    <name evidence="10" type="ORF">SVA_1825</name>
</gene>
<dbReference type="PANTHER" id="PTHR43547:SF2">
    <property type="entry name" value="HYBRID SIGNAL TRANSDUCTION HISTIDINE KINASE C"/>
    <property type="match status" value="1"/>
</dbReference>
<dbReference type="InterPro" id="IPR011006">
    <property type="entry name" value="CheY-like_superfamily"/>
</dbReference>
<keyword evidence="3 6" id="KW-0597">Phosphoprotein</keyword>
<sequence>MTQLSRFPSSGAASPGEAGRALSAPDSPETLLVIDDNDGNRYAVARLLKAAGYDVLEAGTGREGLQLVFERRPDLVLLDIRLPDIMGWDVCRSIKTDAHTALIPVLHVSASFVTDRDRARGLEDGADGYLVHPVDPAVLLASVRALLRLRKAHEAQRRSELRLQQVVNHAPVVLFTVDAAGRFTFFSAGSELQMRGLPSEAIVGRSIEELPLKDTAFLDQARRALAGETFTAEVPFFDRHFEIRYSPLPEGEEAGGFVGVATDITERRRAEASREEVLAVLAHDLRSPVAAIRFNLDALDRVMQYGNSGRTSPEDLIARIRQSAGRAERLISDLLDRARMESGTFRIERSSLDALRLAREAAELMMPIAAAKGVRFLLDVPSDSCPLLGDRSRLLQALSNLIENAIKFAPARDGGVELNLTRSGRELAFCVSDNGSGMTEEDSARVFDRFWRKPGDRRQGVGLGLAIARGIVEAHGGRIWAESRPGAGARFCFALPRPNPQPDA</sequence>
<dbReference type="EMBL" id="AP014936">
    <property type="protein sequence ID" value="BAU48379.1"/>
    <property type="molecule type" value="Genomic_DNA"/>
</dbReference>
<dbReference type="PRINTS" id="PR00344">
    <property type="entry name" value="BCTRLSENSOR"/>
</dbReference>
<dbReference type="Gene3D" id="6.10.250.690">
    <property type="match status" value="1"/>
</dbReference>
<dbReference type="Pfam" id="PF00512">
    <property type="entry name" value="HisKA"/>
    <property type="match status" value="1"/>
</dbReference>
<organism evidence="10 11">
    <name type="scientific">Sulfurifustis variabilis</name>
    <dbReference type="NCBI Taxonomy" id="1675686"/>
    <lineage>
        <taxon>Bacteria</taxon>
        <taxon>Pseudomonadati</taxon>
        <taxon>Pseudomonadota</taxon>
        <taxon>Gammaproteobacteria</taxon>
        <taxon>Acidiferrobacterales</taxon>
        <taxon>Acidiferrobacteraceae</taxon>
        <taxon>Sulfurifustis</taxon>
    </lineage>
</organism>
<reference evidence="10 11" key="1">
    <citation type="submission" date="2015-08" db="EMBL/GenBank/DDBJ databases">
        <title>Complete genome sequence of Sulfurifustis variabilis.</title>
        <authorList>
            <person name="Miura A."/>
            <person name="Kojima H."/>
            <person name="Fukui M."/>
        </authorList>
    </citation>
    <scope>NUCLEOTIDE SEQUENCE [LARGE SCALE GENOMIC DNA]</scope>
    <source>
        <strain evidence="11">skN76</strain>
    </source>
</reference>
<dbReference type="GO" id="GO:0000155">
    <property type="term" value="F:phosphorelay sensor kinase activity"/>
    <property type="evidence" value="ECO:0007669"/>
    <property type="project" value="InterPro"/>
</dbReference>
<dbReference type="AlphaFoldDB" id="A0A1B4V4E0"/>
<dbReference type="CDD" id="cd00130">
    <property type="entry name" value="PAS"/>
    <property type="match status" value="1"/>
</dbReference>
<dbReference type="InterPro" id="IPR001789">
    <property type="entry name" value="Sig_transdc_resp-reg_receiver"/>
</dbReference>
<dbReference type="RefSeq" id="WP_096460896.1">
    <property type="nucleotide sequence ID" value="NZ_AP014936.1"/>
</dbReference>
<dbReference type="PANTHER" id="PTHR43547">
    <property type="entry name" value="TWO-COMPONENT HISTIDINE KINASE"/>
    <property type="match status" value="1"/>
</dbReference>
<comment type="catalytic activity">
    <reaction evidence="1">
        <text>ATP + protein L-histidine = ADP + protein N-phospho-L-histidine.</text>
        <dbReference type="EC" id="2.7.13.3"/>
    </reaction>
</comment>
<dbReference type="CDD" id="cd00075">
    <property type="entry name" value="HATPase"/>
    <property type="match status" value="1"/>
</dbReference>
<dbReference type="OrthoDB" id="1931120at2"/>
<dbReference type="SMART" id="SM00448">
    <property type="entry name" value="REC"/>
    <property type="match status" value="1"/>
</dbReference>
<dbReference type="InterPro" id="IPR003661">
    <property type="entry name" value="HisK_dim/P_dom"/>
</dbReference>
<dbReference type="PROSITE" id="PS50109">
    <property type="entry name" value="HIS_KIN"/>
    <property type="match status" value="1"/>
</dbReference>
<dbReference type="InterPro" id="IPR013656">
    <property type="entry name" value="PAS_4"/>
</dbReference>
<dbReference type="PROSITE" id="PS50110">
    <property type="entry name" value="RESPONSE_REGULATORY"/>
    <property type="match status" value="1"/>
</dbReference>
<evidence type="ECO:0000256" key="5">
    <source>
        <dbReference type="ARBA" id="ARBA00022777"/>
    </source>
</evidence>
<dbReference type="InterPro" id="IPR004358">
    <property type="entry name" value="Sig_transdc_His_kin-like_C"/>
</dbReference>
<feature type="compositionally biased region" description="Polar residues" evidence="7">
    <location>
        <begin position="1"/>
        <end position="12"/>
    </location>
</feature>
<keyword evidence="4" id="KW-0808">Transferase</keyword>
<feature type="domain" description="Histidine kinase" evidence="8">
    <location>
        <begin position="280"/>
        <end position="499"/>
    </location>
</feature>
<dbReference type="FunFam" id="3.30.565.10:FF:000006">
    <property type="entry name" value="Sensor histidine kinase WalK"/>
    <property type="match status" value="1"/>
</dbReference>
<dbReference type="GO" id="GO:0005886">
    <property type="term" value="C:plasma membrane"/>
    <property type="evidence" value="ECO:0007669"/>
    <property type="project" value="UniProtKB-ARBA"/>
</dbReference>
<dbReference type="NCBIfam" id="TIGR00229">
    <property type="entry name" value="sensory_box"/>
    <property type="match status" value="1"/>
</dbReference>
<dbReference type="Pfam" id="PF00072">
    <property type="entry name" value="Response_reg"/>
    <property type="match status" value="1"/>
</dbReference>
<evidence type="ECO:0000256" key="1">
    <source>
        <dbReference type="ARBA" id="ARBA00000085"/>
    </source>
</evidence>
<dbReference type="InterPro" id="IPR000014">
    <property type="entry name" value="PAS"/>
</dbReference>
<dbReference type="KEGG" id="sva:SVA_1825"/>
<dbReference type="SUPFAM" id="SSF47384">
    <property type="entry name" value="Homodimeric domain of signal transducing histidine kinase"/>
    <property type="match status" value="1"/>
</dbReference>
<dbReference type="CDD" id="cd00082">
    <property type="entry name" value="HisKA"/>
    <property type="match status" value="1"/>
</dbReference>
<feature type="domain" description="Response regulatory" evidence="9">
    <location>
        <begin position="30"/>
        <end position="147"/>
    </location>
</feature>
<keyword evidence="11" id="KW-1185">Reference proteome</keyword>
<dbReference type="SMART" id="SM00388">
    <property type="entry name" value="HisKA"/>
    <property type="match status" value="1"/>
</dbReference>
<dbReference type="InterPro" id="IPR003594">
    <property type="entry name" value="HATPase_dom"/>
</dbReference>
<feature type="modified residue" description="4-aspartylphosphate" evidence="6">
    <location>
        <position position="79"/>
    </location>
</feature>
<evidence type="ECO:0000256" key="4">
    <source>
        <dbReference type="ARBA" id="ARBA00022679"/>
    </source>
</evidence>
<evidence type="ECO:0000256" key="3">
    <source>
        <dbReference type="ARBA" id="ARBA00022553"/>
    </source>
</evidence>
<dbReference type="Gene3D" id="3.30.565.10">
    <property type="entry name" value="Histidine kinase-like ATPase, C-terminal domain"/>
    <property type="match status" value="1"/>
</dbReference>
<dbReference type="Gene3D" id="3.40.50.2300">
    <property type="match status" value="1"/>
</dbReference>
<evidence type="ECO:0000259" key="8">
    <source>
        <dbReference type="PROSITE" id="PS50109"/>
    </source>
</evidence>
<evidence type="ECO:0000256" key="2">
    <source>
        <dbReference type="ARBA" id="ARBA00012438"/>
    </source>
</evidence>
<name>A0A1B4V4E0_9GAMM</name>